<evidence type="ECO:0000256" key="2">
    <source>
        <dbReference type="ARBA" id="ARBA00023125"/>
    </source>
</evidence>
<dbReference type="PROSITE" id="PS51900">
    <property type="entry name" value="CB"/>
    <property type="match status" value="1"/>
</dbReference>
<evidence type="ECO:0000259" key="5">
    <source>
        <dbReference type="PROSITE" id="PS51898"/>
    </source>
</evidence>
<gene>
    <name evidence="7" type="ORF">AN908_08000</name>
    <name evidence="8" type="ORF">AN912_11785</name>
</gene>
<keyword evidence="2 4" id="KW-0238">DNA-binding</keyword>
<dbReference type="PROSITE" id="PS51898">
    <property type="entry name" value="TYR_RECOMBINASE"/>
    <property type="match status" value="1"/>
</dbReference>
<evidence type="ECO:0000313" key="7">
    <source>
        <dbReference type="EMBL" id="KPG14464.1"/>
    </source>
</evidence>
<dbReference type="InterPro" id="IPR013762">
    <property type="entry name" value="Integrase-like_cat_sf"/>
</dbReference>
<comment type="similarity">
    <text evidence="1">Belongs to the 'phage' integrase family.</text>
</comment>
<sequence length="361" mass="39936">MASIRTRSLKSGECWDVLYRMGGRQFSLTFESSGAADAFRTLVDAHGAERALQMHNIALPEPRSGLTVGKWVTHHIEHLTGVDQRTVQDYLGYLKNDIEPAFGAMPLEALSREDVSLWVQSLGDKHAAKTVANKHGFLSAALATAVAAGKIASNPADRTRLPRGIGHEMVFLTKSEFAHLNEQVTEPWRPLPEFLVTSGARWGEVSALKPSDVDRDAGTVRITRAWRRDNHGYRIGPPKTKRSVRTINVPGSVLEKLDYSGEWLFTNPGRGRRAEGGPVRAVNFRANVWTPAVERAELDPRPRIHDMRHTCASWLIAAGVPLPVIQRHLGHESITTTVNTYGHLDRSSMRAAAEVMERALA</sequence>
<dbReference type="InterPro" id="IPR050090">
    <property type="entry name" value="Tyrosine_recombinase_XerCD"/>
</dbReference>
<dbReference type="AlphaFoldDB" id="A0A7V8LRR5"/>
<dbReference type="PANTHER" id="PTHR30349">
    <property type="entry name" value="PHAGE INTEGRASE-RELATED"/>
    <property type="match status" value="1"/>
</dbReference>
<comment type="caution">
    <text evidence="7">The sequence shown here is derived from an EMBL/GenBank/DDBJ whole genome shotgun (WGS) entry which is preliminary data.</text>
</comment>
<evidence type="ECO:0000256" key="3">
    <source>
        <dbReference type="ARBA" id="ARBA00023172"/>
    </source>
</evidence>
<evidence type="ECO:0000313" key="10">
    <source>
        <dbReference type="Proteomes" id="UP000037962"/>
    </source>
</evidence>
<feature type="domain" description="Core-binding (CB)" evidence="6">
    <location>
        <begin position="66"/>
        <end position="146"/>
    </location>
</feature>
<protein>
    <submittedName>
        <fullName evidence="7">Integrase</fullName>
    </submittedName>
</protein>
<dbReference type="Gene3D" id="1.10.443.10">
    <property type="entry name" value="Intergrase catalytic core"/>
    <property type="match status" value="1"/>
</dbReference>
<dbReference type="GO" id="GO:0006310">
    <property type="term" value="P:DNA recombination"/>
    <property type="evidence" value="ECO:0007669"/>
    <property type="project" value="UniProtKB-KW"/>
</dbReference>
<dbReference type="EMBL" id="LJFS01000012">
    <property type="protein sequence ID" value="KPG34028.1"/>
    <property type="molecule type" value="Genomic_DNA"/>
</dbReference>
<proteinExistence type="inferred from homology"/>
<dbReference type="RefSeq" id="WP_043077780.1">
    <property type="nucleotide sequence ID" value="NZ_CP011530.1"/>
</dbReference>
<evidence type="ECO:0000259" key="6">
    <source>
        <dbReference type="PROSITE" id="PS51900"/>
    </source>
</evidence>
<reference evidence="9 10" key="1">
    <citation type="submission" date="2015-09" db="EMBL/GenBank/DDBJ databases">
        <title>Genome Sequences of Mycobacterium immunogenum Isolates, Recuperated from a Chloraminated Drinking Water Distribution System Simulator Subjected to Episodes of Nitrification.</title>
        <authorList>
            <person name="Gomez-Alvarez V."/>
            <person name="Revetta R.P."/>
        </authorList>
    </citation>
    <scope>NUCLEOTIDE SEQUENCE [LARGE SCALE GENOMIC DNA]</scope>
    <source>
        <strain evidence="7 9">H008</strain>
        <strain evidence="8 10">H076</strain>
    </source>
</reference>
<dbReference type="OrthoDB" id="1822491at2"/>
<evidence type="ECO:0000313" key="9">
    <source>
        <dbReference type="Proteomes" id="UP000037843"/>
    </source>
</evidence>
<dbReference type="Gene3D" id="1.10.150.130">
    <property type="match status" value="1"/>
</dbReference>
<dbReference type="SUPFAM" id="SSF56349">
    <property type="entry name" value="DNA breaking-rejoining enzymes"/>
    <property type="match status" value="1"/>
</dbReference>
<dbReference type="GeneID" id="45766023"/>
<dbReference type="Proteomes" id="UP000037843">
    <property type="component" value="Unassembled WGS sequence"/>
</dbReference>
<dbReference type="InterPro" id="IPR011010">
    <property type="entry name" value="DNA_brk_join_enz"/>
</dbReference>
<dbReference type="EMBL" id="LJFO01000003">
    <property type="protein sequence ID" value="KPG14464.1"/>
    <property type="molecule type" value="Genomic_DNA"/>
</dbReference>
<dbReference type="InterPro" id="IPR002104">
    <property type="entry name" value="Integrase_catalytic"/>
</dbReference>
<dbReference type="InterPro" id="IPR044068">
    <property type="entry name" value="CB"/>
</dbReference>
<accession>A0A7V8LRR5</accession>
<dbReference type="PANTHER" id="PTHR30349:SF64">
    <property type="entry name" value="PROPHAGE INTEGRASE INTD-RELATED"/>
    <property type="match status" value="1"/>
</dbReference>
<dbReference type="GO" id="GO:0003677">
    <property type="term" value="F:DNA binding"/>
    <property type="evidence" value="ECO:0007669"/>
    <property type="project" value="UniProtKB-UniRule"/>
</dbReference>
<organism evidence="7 9">
    <name type="scientific">Mycobacteroides immunogenum</name>
    <dbReference type="NCBI Taxonomy" id="83262"/>
    <lineage>
        <taxon>Bacteria</taxon>
        <taxon>Bacillati</taxon>
        <taxon>Actinomycetota</taxon>
        <taxon>Actinomycetes</taxon>
        <taxon>Mycobacteriales</taxon>
        <taxon>Mycobacteriaceae</taxon>
        <taxon>Mycobacteroides</taxon>
    </lineage>
</organism>
<dbReference type="InterPro" id="IPR053876">
    <property type="entry name" value="Phage_int_M"/>
</dbReference>
<evidence type="ECO:0000256" key="4">
    <source>
        <dbReference type="PROSITE-ProRule" id="PRU01248"/>
    </source>
</evidence>
<dbReference type="InterPro" id="IPR010998">
    <property type="entry name" value="Integrase_recombinase_N"/>
</dbReference>
<dbReference type="CDD" id="cd01189">
    <property type="entry name" value="INT_ICEBs1_C_like"/>
    <property type="match status" value="1"/>
</dbReference>
<dbReference type="Pfam" id="PF22022">
    <property type="entry name" value="Phage_int_M"/>
    <property type="match status" value="1"/>
</dbReference>
<keyword evidence="3" id="KW-0233">DNA recombination</keyword>
<dbReference type="GO" id="GO:0015074">
    <property type="term" value="P:DNA integration"/>
    <property type="evidence" value="ECO:0007669"/>
    <property type="project" value="InterPro"/>
</dbReference>
<dbReference type="Proteomes" id="UP000037962">
    <property type="component" value="Unassembled WGS sequence"/>
</dbReference>
<dbReference type="Pfam" id="PF00589">
    <property type="entry name" value="Phage_integrase"/>
    <property type="match status" value="1"/>
</dbReference>
<keyword evidence="10" id="KW-1185">Reference proteome</keyword>
<dbReference type="KEGG" id="miz:BAB75_19355"/>
<evidence type="ECO:0000256" key="1">
    <source>
        <dbReference type="ARBA" id="ARBA00008857"/>
    </source>
</evidence>
<name>A0A7V8LRR5_9MYCO</name>
<evidence type="ECO:0000313" key="8">
    <source>
        <dbReference type="EMBL" id="KPG34028.1"/>
    </source>
</evidence>
<feature type="domain" description="Tyr recombinase" evidence="5">
    <location>
        <begin position="167"/>
        <end position="354"/>
    </location>
</feature>